<dbReference type="AlphaFoldDB" id="A2FFM7"/>
<sequence>MNDDYEIVNRVTQFLSSCDTEDFNKIWMMCFNSFQLPLYSFYNDDQKITEITKVFSYFIKAMTLVIDPAIIADEFTTKFSFLPFKVAKPIIAAFYNAIRERNEFGRTLYKIEKDECLRNQIYFMKDTIRGRKIDSRVCAKCHKKLGNGDAVVAKCCHVFHSDCSLDGWCPICNRRFEIISKDQFVSQSQILKQFDHKEINVEKSNVKKRSNGSDKLLQQPTIGEVVVPLNNIKNF</sequence>
<reference evidence="2" key="1">
    <citation type="submission" date="2006-10" db="EMBL/GenBank/DDBJ databases">
        <authorList>
            <person name="Amadeo P."/>
            <person name="Zhao Q."/>
            <person name="Wortman J."/>
            <person name="Fraser-Liggett C."/>
            <person name="Carlton J."/>
        </authorList>
    </citation>
    <scope>NUCLEOTIDE SEQUENCE</scope>
    <source>
        <strain evidence="2">G3</strain>
    </source>
</reference>
<keyword evidence="3" id="KW-1185">Reference proteome</keyword>
<dbReference type="STRING" id="5722.A2FFM7"/>
<dbReference type="InParanoid" id="A2FFM7"/>
<dbReference type="VEuPathDB" id="TrichDB:TVAGG3_1007870"/>
<feature type="domain" description="RING-type" evidence="1">
    <location>
        <begin position="138"/>
        <end position="172"/>
    </location>
</feature>
<dbReference type="KEGG" id="tva:4754076"/>
<dbReference type="InterPro" id="IPR001841">
    <property type="entry name" value="Znf_RING"/>
</dbReference>
<evidence type="ECO:0000313" key="2">
    <source>
        <dbReference type="EMBL" id="EAX96306.1"/>
    </source>
</evidence>
<dbReference type="SMART" id="SM00184">
    <property type="entry name" value="RING"/>
    <property type="match status" value="1"/>
</dbReference>
<organism evidence="2 3">
    <name type="scientific">Trichomonas vaginalis (strain ATCC PRA-98 / G3)</name>
    <dbReference type="NCBI Taxonomy" id="412133"/>
    <lineage>
        <taxon>Eukaryota</taxon>
        <taxon>Metamonada</taxon>
        <taxon>Parabasalia</taxon>
        <taxon>Trichomonadida</taxon>
        <taxon>Trichomonadidae</taxon>
        <taxon>Trichomonas</taxon>
    </lineage>
</organism>
<accession>A2FFM7</accession>
<dbReference type="Proteomes" id="UP000001542">
    <property type="component" value="Unassembled WGS sequence"/>
</dbReference>
<reference evidence="2" key="2">
    <citation type="journal article" date="2007" name="Science">
        <title>Draft genome sequence of the sexually transmitted pathogen Trichomonas vaginalis.</title>
        <authorList>
            <person name="Carlton J.M."/>
            <person name="Hirt R.P."/>
            <person name="Silva J.C."/>
            <person name="Delcher A.L."/>
            <person name="Schatz M."/>
            <person name="Zhao Q."/>
            <person name="Wortman J.R."/>
            <person name="Bidwell S.L."/>
            <person name="Alsmark U.C.M."/>
            <person name="Besteiro S."/>
            <person name="Sicheritz-Ponten T."/>
            <person name="Noel C.J."/>
            <person name="Dacks J.B."/>
            <person name="Foster P.G."/>
            <person name="Simillion C."/>
            <person name="Van de Peer Y."/>
            <person name="Miranda-Saavedra D."/>
            <person name="Barton G.J."/>
            <person name="Westrop G.D."/>
            <person name="Mueller S."/>
            <person name="Dessi D."/>
            <person name="Fiori P.L."/>
            <person name="Ren Q."/>
            <person name="Paulsen I."/>
            <person name="Zhang H."/>
            <person name="Bastida-Corcuera F.D."/>
            <person name="Simoes-Barbosa A."/>
            <person name="Brown M.T."/>
            <person name="Hayes R.D."/>
            <person name="Mukherjee M."/>
            <person name="Okumura C.Y."/>
            <person name="Schneider R."/>
            <person name="Smith A.J."/>
            <person name="Vanacova S."/>
            <person name="Villalvazo M."/>
            <person name="Haas B.J."/>
            <person name="Pertea M."/>
            <person name="Feldblyum T.V."/>
            <person name="Utterback T.R."/>
            <person name="Shu C.L."/>
            <person name="Osoegawa K."/>
            <person name="de Jong P.J."/>
            <person name="Hrdy I."/>
            <person name="Horvathova L."/>
            <person name="Zubacova Z."/>
            <person name="Dolezal P."/>
            <person name="Malik S.B."/>
            <person name="Logsdon J.M. Jr."/>
            <person name="Henze K."/>
            <person name="Gupta A."/>
            <person name="Wang C.C."/>
            <person name="Dunne R.L."/>
            <person name="Upcroft J.A."/>
            <person name="Upcroft P."/>
            <person name="White O."/>
            <person name="Salzberg S.L."/>
            <person name="Tang P."/>
            <person name="Chiu C.-H."/>
            <person name="Lee Y.-S."/>
            <person name="Embley T.M."/>
            <person name="Coombs G.H."/>
            <person name="Mottram J.C."/>
            <person name="Tachezy J."/>
            <person name="Fraser-Liggett C.M."/>
            <person name="Johnson P.J."/>
        </authorList>
    </citation>
    <scope>NUCLEOTIDE SEQUENCE [LARGE SCALE GENOMIC DNA]</scope>
    <source>
        <strain evidence="2">G3</strain>
    </source>
</reference>
<evidence type="ECO:0000259" key="1">
    <source>
        <dbReference type="SMART" id="SM00184"/>
    </source>
</evidence>
<proteinExistence type="predicted"/>
<evidence type="ECO:0000313" key="3">
    <source>
        <dbReference type="Proteomes" id="UP000001542"/>
    </source>
</evidence>
<gene>
    <name evidence="2" type="ORF">TVAG_264300</name>
</gene>
<dbReference type="VEuPathDB" id="TrichDB:TVAG_264300"/>
<name>A2FFM7_TRIV3</name>
<dbReference type="EMBL" id="DS113765">
    <property type="protein sequence ID" value="EAX96306.1"/>
    <property type="molecule type" value="Genomic_DNA"/>
</dbReference>
<dbReference type="SUPFAM" id="SSF57850">
    <property type="entry name" value="RING/U-box"/>
    <property type="match status" value="1"/>
</dbReference>
<dbReference type="RefSeq" id="XP_001309236.1">
    <property type="nucleotide sequence ID" value="XM_001309235.1"/>
</dbReference>
<protein>
    <recommendedName>
        <fullName evidence="1">RING-type domain-containing protein</fullName>
    </recommendedName>
</protein>